<dbReference type="Gene3D" id="2.40.40.20">
    <property type="match status" value="1"/>
</dbReference>
<accession>A0ABT2EV45</accession>
<dbReference type="Pfam" id="PF01568">
    <property type="entry name" value="Molydop_binding"/>
    <property type="match status" value="1"/>
</dbReference>
<gene>
    <name evidence="2" type="ORF">M2325_000499</name>
</gene>
<comment type="caution">
    <text evidence="2">The sequence shown here is derived from an EMBL/GenBank/DDBJ whole genome shotgun (WGS) entry which is preliminary data.</text>
</comment>
<keyword evidence="2" id="KW-0560">Oxidoreductase</keyword>
<dbReference type="Proteomes" id="UP001140258">
    <property type="component" value="Unassembled WGS sequence"/>
</dbReference>
<reference evidence="2" key="1">
    <citation type="submission" date="2022-08" db="EMBL/GenBank/DDBJ databases">
        <title>Genomic Encyclopedia of Type Strains, Phase V (KMG-V): Genome sequencing to study the core and pangenomes of soil and plant-associated prokaryotes.</title>
        <authorList>
            <person name="Whitman W."/>
        </authorList>
    </citation>
    <scope>NUCLEOTIDE SEQUENCE</scope>
    <source>
        <strain evidence="2">PS</strain>
    </source>
</reference>
<organism evidence="2 3">
    <name type="scientific">Methanococcus voltae PS</name>
    <dbReference type="NCBI Taxonomy" id="523842"/>
    <lineage>
        <taxon>Archaea</taxon>
        <taxon>Methanobacteriati</taxon>
        <taxon>Methanobacteriota</taxon>
        <taxon>Methanomada group</taxon>
        <taxon>Methanococci</taxon>
        <taxon>Methanococcales</taxon>
        <taxon>Methanococcaceae</taxon>
        <taxon>Methanococcus</taxon>
    </lineage>
</organism>
<evidence type="ECO:0000313" key="3">
    <source>
        <dbReference type="Proteomes" id="UP001140258"/>
    </source>
</evidence>
<dbReference type="InterPro" id="IPR012040">
    <property type="entry name" value="Formylmethanofuran_DH_dsu"/>
</dbReference>
<dbReference type="EC" id="1.2.7.12" evidence="2"/>
<dbReference type="RefSeq" id="WP_209631550.1">
    <property type="nucleotide sequence ID" value="NZ_JANUCQ010000001.1"/>
</dbReference>
<dbReference type="SUPFAM" id="SSF50692">
    <property type="entry name" value="ADC-like"/>
    <property type="match status" value="1"/>
</dbReference>
<dbReference type="InterPro" id="IPR009010">
    <property type="entry name" value="Asp_de-COase-like_dom_sf"/>
</dbReference>
<dbReference type="InterPro" id="IPR053637">
    <property type="entry name" value="Archaeal_lipid_biosynth_FwdD"/>
</dbReference>
<protein>
    <submittedName>
        <fullName evidence="2">Formylmethanofuran dehydrogenase subunit D</fullName>
        <ecNumber evidence="2">1.2.7.12</ecNumber>
    </submittedName>
</protein>
<name>A0ABT2EV45_METVO</name>
<feature type="domain" description="Molybdopterin dinucleotide-binding" evidence="1">
    <location>
        <begin position="3"/>
        <end position="102"/>
    </location>
</feature>
<evidence type="ECO:0000313" key="2">
    <source>
        <dbReference type="EMBL" id="MCS3921826.1"/>
    </source>
</evidence>
<dbReference type="NCBIfam" id="NF042908">
    <property type="entry name" value="FMD_DH_FwdD"/>
    <property type="match status" value="1"/>
</dbReference>
<dbReference type="InterPro" id="IPR006657">
    <property type="entry name" value="MoPterin_dinucl-bd_dom"/>
</dbReference>
<sequence length="128" mass="14123">MKFMLNTGRTIWQGEAIEAGKNLELYKNAAAVCYMNAGDMLKLGVRDGDTIEVTSEYGNVVVSVITTKEEAPAGMIFIPMGPWANRIVLPDTESTAMPSYKGPIAVDVEKTDKKVLIMTELMRQSYLE</sequence>
<evidence type="ECO:0000259" key="1">
    <source>
        <dbReference type="Pfam" id="PF01568"/>
    </source>
</evidence>
<proteinExistence type="predicted"/>
<dbReference type="PIRSF" id="PIRSF015873">
    <property type="entry name" value="FwdD"/>
    <property type="match status" value="1"/>
</dbReference>
<dbReference type="EMBL" id="JANUCQ010000001">
    <property type="protein sequence ID" value="MCS3921826.1"/>
    <property type="molecule type" value="Genomic_DNA"/>
</dbReference>
<keyword evidence="3" id="KW-1185">Reference proteome</keyword>
<dbReference type="GO" id="GO:0018493">
    <property type="term" value="F:formylmethanofuran dehydrogenase activity"/>
    <property type="evidence" value="ECO:0007669"/>
    <property type="project" value="UniProtKB-EC"/>
</dbReference>